<feature type="region of interest" description="Disordered" evidence="1">
    <location>
        <begin position="968"/>
        <end position="987"/>
    </location>
</feature>
<dbReference type="RefSeq" id="WP_353438490.1">
    <property type="nucleotide sequence ID" value="NZ_CP099959.1"/>
</dbReference>
<dbReference type="InterPro" id="IPR011836">
    <property type="entry name" value="YhdP"/>
</dbReference>
<evidence type="ECO:0000313" key="4">
    <source>
        <dbReference type="EMBL" id="XCC57460.1"/>
    </source>
</evidence>
<keyword evidence="2" id="KW-0812">Transmembrane</keyword>
<feature type="region of interest" description="Disordered" evidence="1">
    <location>
        <begin position="1371"/>
        <end position="1395"/>
    </location>
</feature>
<evidence type="ECO:0000256" key="2">
    <source>
        <dbReference type="SAM" id="Phobius"/>
    </source>
</evidence>
<dbReference type="PANTHER" id="PTHR38690:SF1">
    <property type="entry name" value="PROTEASE"/>
    <property type="match status" value="1"/>
</dbReference>
<dbReference type="InterPro" id="IPR025263">
    <property type="entry name" value="YhdP_central"/>
</dbReference>
<protein>
    <recommendedName>
        <fullName evidence="3">YhdP central domain-containing protein</fullName>
    </recommendedName>
</protein>
<feature type="compositionally biased region" description="Polar residues" evidence="1">
    <location>
        <begin position="1378"/>
        <end position="1395"/>
    </location>
</feature>
<dbReference type="EMBL" id="CP099959">
    <property type="protein sequence ID" value="XCC57460.1"/>
    <property type="molecule type" value="Genomic_DNA"/>
</dbReference>
<proteinExistence type="predicted"/>
<name>A0AAU8A1E0_9BURK</name>
<reference evidence="4" key="1">
    <citation type="submission" date="2022-06" db="EMBL/GenBank/DDBJ databases">
        <title>New Polynucleobacter species.</title>
        <authorList>
            <person name="Hahn M.W."/>
        </authorList>
    </citation>
    <scope>NUCLEOTIDE SEQUENCE</scope>
    <source>
        <strain evidence="4">UK-FUSCHL-C3</strain>
    </source>
</reference>
<feature type="compositionally biased region" description="Polar residues" evidence="1">
    <location>
        <begin position="970"/>
        <end position="983"/>
    </location>
</feature>
<organism evidence="4">
    <name type="scientific">Polynucleobacter sp. UK-FUSCHL-C3</name>
    <dbReference type="NCBI Taxonomy" id="2955208"/>
    <lineage>
        <taxon>Bacteria</taxon>
        <taxon>Pseudomonadati</taxon>
        <taxon>Pseudomonadota</taxon>
        <taxon>Betaproteobacteria</taxon>
        <taxon>Burkholderiales</taxon>
        <taxon>Burkholderiaceae</taxon>
        <taxon>Polynucleobacter</taxon>
    </lineage>
</organism>
<sequence>MTEKKYPLRLKDLLRLRPTTSSWVQWSRRLLILGLVIVSLGVIGHLLIRFVVWPQIEASKPAIEKLLSERIGVSVKIDHLHVHWEGIRPVFDMTGLEFIPNPNQQTALIPNSPGLKIREIRGELSWSSVYHLKPHFNKLQASDAIIQVVRDKQERLFVAGILAGTGADDLDTQNWLFSQNNLELNNATILWKDFSKSKSDVADLRIETLALRSGIRTHELNIGLFSPWHQEKLSLSGKFVHRIGGEPGNWRDWIGDFQWDVQSLDIGQLTRDFEIPFKQLSGVLRSSGALSLSKGLPDGGQFALSIDRPIFQQSKSNQAIEFAQLELDAKQFTSGKFVSLGIQRFTWREKNQGSNTAPESLAPMTFSWQVPKKNTEIEKFSFSSSKIGLQNLSLFALNLPLPSRIRQIIEQSEPRGELNDVSITWSENKSTIPLVGGLISGQGPKFDVSGKLNNVSVKRYQDIVPGITNLTGKILANQDQGNIDLNSKNLQLVIDGFLADPKMNFDTVKGKVNWSLKNKQWLIGLDDLAVANKDLALNTKGSYLIGKEKNPDSMDLAIQFDRAEIQTIFRYLPSEMSKDARSYIEKAVIGGQIKNGSLKIKGDPNKAPFETPNSGELTLTLPITKVVYRPAPLFPANKGSWPEFTDLEGQITMQQAKLAANIQSARYKGLQIQNLNAEIVNIASKQASVQFKAVVNGPIDDMMDYLRTTPVLLQRPALANQLKISGLGKLDLGFTLPLQNTNDLKLNAALYLNNNIVQWSDLAPFNKVQGTVRLTEDLPQFEQISAEFFGGTVSLKQNAVSQNKKDLYDLSGKVDLARLKEHFSDKVGAQSRQLLNALNGNIGFKGNLVLSSKLTELNLDLDLNALGSNLPQPLDKKTGSNLKGQFKYQSVLNESTSKRTSQWSSQLGKNISLEGRINAQGVMSQGIGIGVTPLVPESGIGINLQANDINIDDWHSLLYPKALSNKAPVQKSTQGSMKGSSSPDGDGLKVLNARVRNAVALNRQWPNLTLNAKLVNGSWLIQAKSPLLEGQVQYVERPGFDLVKGKLVRLNVPKSTPRIISVAGDPKAKAVAKTVPLNSIPELDLTIDQLSINQYKPGGIVIKTQNSLNKIAIQNLVVTNAEASTKVSGEWSVDTQGNNERILLDVSSEIKDLGGVIVHWGSPKAVEGGKGIVTAQLDWSGPPYDPAYETLSGKIAIKLENGRLLQVDSGIAKVIGVFSLQSLLKFASFDIQGSLGNVVTAGTSFNTLSGDFVIRNGVARTQNFTMQLNQARVATSGLVNIPKQTQDLRITIFPTIDATAGALALFAVNPIIGASALISQYLISNQLNRTLQSDYLVQGSWDKPDVIALDQNGQPLDPKIIETIRSRNLLREQKMPSAPSTPNTPSRAPSVSPQN</sequence>
<evidence type="ECO:0000256" key="1">
    <source>
        <dbReference type="SAM" id="MobiDB-lite"/>
    </source>
</evidence>
<dbReference type="PANTHER" id="PTHR38690">
    <property type="entry name" value="PROTEASE-RELATED"/>
    <property type="match status" value="1"/>
</dbReference>
<evidence type="ECO:0000259" key="3">
    <source>
        <dbReference type="Pfam" id="PF13116"/>
    </source>
</evidence>
<gene>
    <name evidence="4" type="ORF">NKE59_08190</name>
</gene>
<accession>A0AAU8A1E0</accession>
<feature type="domain" description="YhdP central" evidence="3">
    <location>
        <begin position="31"/>
        <end position="1346"/>
    </location>
</feature>
<keyword evidence="2" id="KW-0472">Membrane</keyword>
<keyword evidence="2" id="KW-1133">Transmembrane helix</keyword>
<dbReference type="Pfam" id="PF13116">
    <property type="entry name" value="YhdP"/>
    <property type="match status" value="1"/>
</dbReference>
<feature type="transmembrane region" description="Helical" evidence="2">
    <location>
        <begin position="30"/>
        <end position="53"/>
    </location>
</feature>